<protein>
    <submittedName>
        <fullName evidence="1">Uncharacterized protein</fullName>
    </submittedName>
</protein>
<accession>A0A1F5SCT9</accession>
<dbReference type="Proteomes" id="UP000178783">
    <property type="component" value="Unassembled WGS sequence"/>
</dbReference>
<sequence>MNNAITKGRIRMLVQSMVAESRGWLITNVNDSTELKKGEADQLFGQIAVRIGRPIPKRFAPRHGWKVSTIVGYTYEYLQGEGE</sequence>
<gene>
    <name evidence="1" type="ORF">A3H66_01980</name>
</gene>
<dbReference type="AlphaFoldDB" id="A0A1F5SCT9"/>
<evidence type="ECO:0000313" key="2">
    <source>
        <dbReference type="Proteomes" id="UP000178783"/>
    </source>
</evidence>
<organism evidence="1 2">
    <name type="scientific">Candidatus Falkowbacteria bacterium RIFCSPLOWO2_02_FULL_45_21</name>
    <dbReference type="NCBI Taxonomy" id="1797989"/>
    <lineage>
        <taxon>Bacteria</taxon>
        <taxon>Candidatus Falkowiibacteriota</taxon>
    </lineage>
</organism>
<proteinExistence type="predicted"/>
<name>A0A1F5SCT9_9BACT</name>
<comment type="caution">
    <text evidence="1">The sequence shown here is derived from an EMBL/GenBank/DDBJ whole genome shotgun (WGS) entry which is preliminary data.</text>
</comment>
<evidence type="ECO:0000313" key="1">
    <source>
        <dbReference type="EMBL" id="OGF24283.1"/>
    </source>
</evidence>
<reference evidence="1 2" key="1">
    <citation type="journal article" date="2016" name="Nat. Commun.">
        <title>Thousands of microbial genomes shed light on interconnected biogeochemical processes in an aquifer system.</title>
        <authorList>
            <person name="Anantharaman K."/>
            <person name="Brown C.T."/>
            <person name="Hug L.A."/>
            <person name="Sharon I."/>
            <person name="Castelle C.J."/>
            <person name="Probst A.J."/>
            <person name="Thomas B.C."/>
            <person name="Singh A."/>
            <person name="Wilkins M.J."/>
            <person name="Karaoz U."/>
            <person name="Brodie E.L."/>
            <person name="Williams K.H."/>
            <person name="Hubbard S.S."/>
            <person name="Banfield J.F."/>
        </authorList>
    </citation>
    <scope>NUCLEOTIDE SEQUENCE [LARGE SCALE GENOMIC DNA]</scope>
</reference>
<dbReference type="EMBL" id="MFFW01000028">
    <property type="protein sequence ID" value="OGF24283.1"/>
    <property type="molecule type" value="Genomic_DNA"/>
</dbReference>